<dbReference type="InterPro" id="IPR048254">
    <property type="entry name" value="CDP_ALCOHOL_P_TRANSF_CS"/>
</dbReference>
<feature type="transmembrane region" description="Helical" evidence="6">
    <location>
        <begin position="382"/>
        <end position="401"/>
    </location>
</feature>
<dbReference type="GO" id="GO:0006646">
    <property type="term" value="P:phosphatidylethanolamine biosynthetic process"/>
    <property type="evidence" value="ECO:0007669"/>
    <property type="project" value="TreeGrafter"/>
</dbReference>
<dbReference type="PANTHER" id="PTHR10414">
    <property type="entry name" value="ETHANOLAMINEPHOSPHOTRANSFERASE"/>
    <property type="match status" value="1"/>
</dbReference>
<dbReference type="PROSITE" id="PS00379">
    <property type="entry name" value="CDP_ALCOHOL_P_TRANSF"/>
    <property type="match status" value="1"/>
</dbReference>
<keyword evidence="3 5" id="KW-0808">Transferase</keyword>
<feature type="transmembrane region" description="Helical" evidence="6">
    <location>
        <begin position="138"/>
        <end position="155"/>
    </location>
</feature>
<dbReference type="WBParaSite" id="MCU_003361-RB">
    <property type="protein sequence ID" value="MCU_003361-RB"/>
    <property type="gene ID" value="MCU_003361"/>
</dbReference>
<evidence type="ECO:0000256" key="5">
    <source>
        <dbReference type="RuleBase" id="RU003750"/>
    </source>
</evidence>
<feature type="transmembrane region" description="Helical" evidence="6">
    <location>
        <begin position="407"/>
        <end position="426"/>
    </location>
</feature>
<feature type="transmembrane region" description="Helical" evidence="6">
    <location>
        <begin position="102"/>
        <end position="126"/>
    </location>
</feature>
<dbReference type="Gene3D" id="1.20.120.1760">
    <property type="match status" value="1"/>
</dbReference>
<feature type="transmembrane region" description="Helical" evidence="6">
    <location>
        <begin position="320"/>
        <end position="338"/>
    </location>
</feature>
<evidence type="ECO:0000256" key="1">
    <source>
        <dbReference type="ARBA" id="ARBA00004370"/>
    </source>
</evidence>
<keyword evidence="4 6" id="KW-0472">Membrane</keyword>
<dbReference type="GO" id="GO:0005794">
    <property type="term" value="C:Golgi apparatus"/>
    <property type="evidence" value="ECO:0007669"/>
    <property type="project" value="TreeGrafter"/>
</dbReference>
<evidence type="ECO:0000256" key="6">
    <source>
        <dbReference type="SAM" id="Phobius"/>
    </source>
</evidence>
<feature type="transmembrane region" description="Helical" evidence="6">
    <location>
        <begin position="251"/>
        <end position="269"/>
    </location>
</feature>
<comment type="similarity">
    <text evidence="2 5">Belongs to the CDP-alcohol phosphatidyltransferase class-I family.</text>
</comment>
<dbReference type="Pfam" id="PF01066">
    <property type="entry name" value="CDP-OH_P_transf"/>
    <property type="match status" value="1"/>
</dbReference>
<accession>A0A5K3EV63</accession>
<keyword evidence="6" id="KW-1133">Transmembrane helix</keyword>
<dbReference type="GO" id="GO:0005789">
    <property type="term" value="C:endoplasmic reticulum membrane"/>
    <property type="evidence" value="ECO:0007669"/>
    <property type="project" value="TreeGrafter"/>
</dbReference>
<name>A0A5K3EV63_MESCO</name>
<protein>
    <submittedName>
        <fullName evidence="7">Sn-12-diacylglycerol ethanolamine-and cholinephosphotransferase</fullName>
    </submittedName>
</protein>
<comment type="subcellular location">
    <subcellularLocation>
        <location evidence="1">Membrane</location>
    </subcellularLocation>
</comment>
<evidence type="ECO:0000256" key="3">
    <source>
        <dbReference type="ARBA" id="ARBA00022679"/>
    </source>
</evidence>
<proteinExistence type="inferred from homology"/>
<sequence length="454" mass="50645">PSPPRWPRRSLYTASHPCPSLVGCLPCPHAIGSWRDTGLAEARWSNMSAPRSDATPQLCKFSCVCPFCSPLALQYSEDFQSWTVAMPILSERMKDGVRKHKWIAPNTLTVLGFCLTVLDFLILTYYDPDFKSCQDIPQIIWLLSALLLFTAHTLGERFAGLHYEFVDGIDGKQARRLGQSSPLGELMDHCCDAWTAAFYPSALFSIFSGQMDSSTLFTCQWIISGGFLISHWEKSLTGVLYLPWTYDFGQLALVLLFVITFFTSPSIWFNRIPYLSMTLPELTPYIAHGVFWPFSITISVVNVIIACANGTARIPSPEDVIRPLAGNFFVFVASWIWMEYSPTQIMDRSPRFFLLCATTVAANITCRVILAEVTKTKAPMWSNLIGVYSLVVFTVCFGLPVSAAAKIELPCLFALTFFVTIAQILFGKALEYFASRAHQPSILITPSGIVPPSR</sequence>
<dbReference type="InterPro" id="IPR043130">
    <property type="entry name" value="CDP-OH_PTrfase_TM_dom"/>
</dbReference>
<evidence type="ECO:0000313" key="7">
    <source>
        <dbReference type="WBParaSite" id="MCU_003361-RB"/>
    </source>
</evidence>
<evidence type="ECO:0000256" key="4">
    <source>
        <dbReference type="ARBA" id="ARBA00023136"/>
    </source>
</evidence>
<feature type="transmembrane region" description="Helical" evidence="6">
    <location>
        <begin position="289"/>
        <end position="308"/>
    </location>
</feature>
<dbReference type="InterPro" id="IPR000462">
    <property type="entry name" value="CDP-OH_P_trans"/>
</dbReference>
<keyword evidence="6" id="KW-0812">Transmembrane</keyword>
<reference evidence="7" key="1">
    <citation type="submission" date="2019-11" db="UniProtKB">
        <authorList>
            <consortium name="WormBaseParasite"/>
        </authorList>
    </citation>
    <scope>IDENTIFICATION</scope>
</reference>
<dbReference type="PANTHER" id="PTHR10414:SF71">
    <property type="entry name" value="FI05338P"/>
    <property type="match status" value="1"/>
</dbReference>
<evidence type="ECO:0000256" key="2">
    <source>
        <dbReference type="ARBA" id="ARBA00010441"/>
    </source>
</evidence>
<dbReference type="AlphaFoldDB" id="A0A5K3EV63"/>
<dbReference type="GO" id="GO:0004307">
    <property type="term" value="F:ethanolaminephosphotransferase activity"/>
    <property type="evidence" value="ECO:0007669"/>
    <property type="project" value="TreeGrafter"/>
</dbReference>
<organism evidence="7">
    <name type="scientific">Mesocestoides corti</name>
    <name type="common">Flatworm</name>
    <dbReference type="NCBI Taxonomy" id="53468"/>
    <lineage>
        <taxon>Eukaryota</taxon>
        <taxon>Metazoa</taxon>
        <taxon>Spiralia</taxon>
        <taxon>Lophotrochozoa</taxon>
        <taxon>Platyhelminthes</taxon>
        <taxon>Cestoda</taxon>
        <taxon>Eucestoda</taxon>
        <taxon>Cyclophyllidea</taxon>
        <taxon>Mesocestoididae</taxon>
        <taxon>Mesocestoides</taxon>
    </lineage>
</organism>
<feature type="transmembrane region" description="Helical" evidence="6">
    <location>
        <begin position="350"/>
        <end position="370"/>
    </location>
</feature>
<dbReference type="InterPro" id="IPR014472">
    <property type="entry name" value="CHOPT"/>
</dbReference>